<evidence type="ECO:0000313" key="6">
    <source>
        <dbReference type="Proteomes" id="UP000656042"/>
    </source>
</evidence>
<proteinExistence type="inferred from homology"/>
<dbReference type="CDD" id="cd02062">
    <property type="entry name" value="Nitro_FMN_reductase"/>
    <property type="match status" value="1"/>
</dbReference>
<feature type="transmembrane region" description="Helical" evidence="3">
    <location>
        <begin position="119"/>
        <end position="140"/>
    </location>
</feature>
<dbReference type="PANTHER" id="PTHR43673">
    <property type="entry name" value="NAD(P)H NITROREDUCTASE YDGI-RELATED"/>
    <property type="match status" value="1"/>
</dbReference>
<gene>
    <name evidence="5" type="ORF">GCM10012284_24040</name>
</gene>
<sequence length="175" mass="18621">MPAEDEYQGRYLAHQRRKAAVLAQILAERHSGRRFADRPVGDGDLEPLLDAAARAPSSCARRGVAARVVRGRDATALLGGLLVGGVGWIHRAPAVVLLVADPVAYKAGDEVRFMPYLDAGVMAQDLMLAAAAAGMASCFVNPAVREPNRDFFTARFCAGGLFCGAVAVGWPWEES</sequence>
<dbReference type="RefSeq" id="WP_189079247.1">
    <property type="nucleotide sequence ID" value="NZ_BMMX01000008.1"/>
</dbReference>
<evidence type="ECO:0000259" key="4">
    <source>
        <dbReference type="Pfam" id="PF00881"/>
    </source>
</evidence>
<dbReference type="InterPro" id="IPR029479">
    <property type="entry name" value="Nitroreductase"/>
</dbReference>
<accession>A0A8J3C025</accession>
<feature type="transmembrane region" description="Helical" evidence="3">
    <location>
        <begin position="76"/>
        <end position="99"/>
    </location>
</feature>
<keyword evidence="6" id="KW-1185">Reference proteome</keyword>
<dbReference type="SUPFAM" id="SSF55469">
    <property type="entry name" value="FMN-dependent nitroreductase-like"/>
    <property type="match status" value="1"/>
</dbReference>
<evidence type="ECO:0000256" key="1">
    <source>
        <dbReference type="ARBA" id="ARBA00007118"/>
    </source>
</evidence>
<keyword evidence="2" id="KW-0560">Oxidoreductase</keyword>
<comment type="caution">
    <text evidence="5">The sequence shown here is derived from an EMBL/GenBank/DDBJ whole genome shotgun (WGS) entry which is preliminary data.</text>
</comment>
<comment type="similarity">
    <text evidence="1">Belongs to the nitroreductase family.</text>
</comment>
<evidence type="ECO:0000313" key="5">
    <source>
        <dbReference type="EMBL" id="GGK89260.1"/>
    </source>
</evidence>
<dbReference type="EMBL" id="BMMX01000008">
    <property type="protein sequence ID" value="GGK89260.1"/>
    <property type="molecule type" value="Genomic_DNA"/>
</dbReference>
<dbReference type="Pfam" id="PF00881">
    <property type="entry name" value="Nitroreductase"/>
    <property type="match status" value="2"/>
</dbReference>
<evidence type="ECO:0000256" key="3">
    <source>
        <dbReference type="SAM" id="Phobius"/>
    </source>
</evidence>
<dbReference type="Proteomes" id="UP000656042">
    <property type="component" value="Unassembled WGS sequence"/>
</dbReference>
<feature type="domain" description="Nitroreductase" evidence="4">
    <location>
        <begin position="27"/>
        <end position="69"/>
    </location>
</feature>
<feature type="domain" description="Nitroreductase" evidence="4">
    <location>
        <begin position="87"/>
        <end position="141"/>
    </location>
</feature>
<dbReference type="Gene3D" id="3.40.109.10">
    <property type="entry name" value="NADH Oxidase"/>
    <property type="match status" value="1"/>
</dbReference>
<feature type="transmembrane region" description="Helical" evidence="3">
    <location>
        <begin position="152"/>
        <end position="172"/>
    </location>
</feature>
<dbReference type="PANTHER" id="PTHR43673:SF10">
    <property type="entry name" value="NADH DEHYDROGENASE_NAD(P)H NITROREDUCTASE XCC3605-RELATED"/>
    <property type="match status" value="1"/>
</dbReference>
<reference evidence="5" key="2">
    <citation type="submission" date="2020-09" db="EMBL/GenBank/DDBJ databases">
        <authorList>
            <person name="Sun Q."/>
            <person name="Zhou Y."/>
        </authorList>
    </citation>
    <scope>NUCLEOTIDE SEQUENCE</scope>
    <source>
        <strain evidence="5">CGMCC 4.7299</strain>
    </source>
</reference>
<keyword evidence="3" id="KW-0812">Transmembrane</keyword>
<keyword evidence="3" id="KW-1133">Transmembrane helix</keyword>
<dbReference type="GO" id="GO:0016491">
    <property type="term" value="F:oxidoreductase activity"/>
    <property type="evidence" value="ECO:0007669"/>
    <property type="project" value="UniProtKB-KW"/>
</dbReference>
<keyword evidence="3" id="KW-0472">Membrane</keyword>
<evidence type="ECO:0000256" key="2">
    <source>
        <dbReference type="ARBA" id="ARBA00023002"/>
    </source>
</evidence>
<dbReference type="InterPro" id="IPR000415">
    <property type="entry name" value="Nitroreductase-like"/>
</dbReference>
<reference evidence="5" key="1">
    <citation type="journal article" date="2014" name="Int. J. Syst. Evol. Microbiol.">
        <title>Complete genome sequence of Corynebacterium casei LMG S-19264T (=DSM 44701T), isolated from a smear-ripened cheese.</title>
        <authorList>
            <consortium name="US DOE Joint Genome Institute (JGI-PGF)"/>
            <person name="Walter F."/>
            <person name="Albersmeier A."/>
            <person name="Kalinowski J."/>
            <person name="Ruckert C."/>
        </authorList>
    </citation>
    <scope>NUCLEOTIDE SEQUENCE</scope>
    <source>
        <strain evidence="5">CGMCC 4.7299</strain>
    </source>
</reference>
<organism evidence="5 6">
    <name type="scientific">Mangrovihabitans endophyticus</name>
    <dbReference type="NCBI Taxonomy" id="1751298"/>
    <lineage>
        <taxon>Bacteria</taxon>
        <taxon>Bacillati</taxon>
        <taxon>Actinomycetota</taxon>
        <taxon>Actinomycetes</taxon>
        <taxon>Micromonosporales</taxon>
        <taxon>Micromonosporaceae</taxon>
        <taxon>Mangrovihabitans</taxon>
    </lineage>
</organism>
<name>A0A8J3C025_9ACTN</name>
<protein>
    <recommendedName>
        <fullName evidence="4">Nitroreductase domain-containing protein</fullName>
    </recommendedName>
</protein>
<dbReference type="AlphaFoldDB" id="A0A8J3C025"/>